<dbReference type="STRING" id="108015.GA0061099_1001398"/>
<proteinExistence type="inferred from homology"/>
<keyword evidence="2" id="KW-0560">Oxidoreductase</keyword>
<reference evidence="4 5" key="1">
    <citation type="submission" date="2015-09" db="EMBL/GenBank/DDBJ databases">
        <title>Draft Genome Sequence of the Strain BR 3267 (Bradyrhizobium yuanmingense) recommended as inoculant for cowpea in Brazil.</title>
        <authorList>
            <person name="Simoes-Araujo J.L."/>
            <person name="Zilli J.E."/>
        </authorList>
    </citation>
    <scope>NUCLEOTIDE SEQUENCE [LARGE SCALE GENOMIC DNA]</scope>
    <source>
        <strain evidence="4 5">BR3267</strain>
    </source>
</reference>
<dbReference type="Pfam" id="PF01370">
    <property type="entry name" value="Epimerase"/>
    <property type="match status" value="1"/>
</dbReference>
<comment type="caution">
    <text evidence="4">The sequence shown here is derived from an EMBL/GenBank/DDBJ whole genome shotgun (WGS) entry which is preliminary data.</text>
</comment>
<evidence type="ECO:0000256" key="3">
    <source>
        <dbReference type="ARBA" id="ARBA00023027"/>
    </source>
</evidence>
<dbReference type="Gene3D" id="3.40.50.720">
    <property type="entry name" value="NAD(P)-binding Rossmann-like Domain"/>
    <property type="match status" value="1"/>
</dbReference>
<evidence type="ECO:0000313" key="5">
    <source>
        <dbReference type="Proteomes" id="UP000051380"/>
    </source>
</evidence>
<dbReference type="InterPro" id="IPR036291">
    <property type="entry name" value="NAD(P)-bd_dom_sf"/>
</dbReference>
<dbReference type="Proteomes" id="UP000051380">
    <property type="component" value="Unassembled WGS sequence"/>
</dbReference>
<dbReference type="EMBL" id="LJYF01000013">
    <property type="protein sequence ID" value="KRP99004.1"/>
    <property type="molecule type" value="Genomic_DNA"/>
</dbReference>
<dbReference type="PANTHER" id="PTHR43103:SF5">
    <property type="entry name" value="4-EPIMERASE, PUTATIVE (AFU_ORTHOLOGUE AFUA_7G00360)-RELATED"/>
    <property type="match status" value="1"/>
</dbReference>
<evidence type="ECO:0000313" key="4">
    <source>
        <dbReference type="EMBL" id="KRP99004.1"/>
    </source>
</evidence>
<dbReference type="PANTHER" id="PTHR43103">
    <property type="entry name" value="NUCLEOSIDE-DIPHOSPHATE-SUGAR EPIMERASE"/>
    <property type="match status" value="1"/>
</dbReference>
<protein>
    <submittedName>
        <fullName evidence="4">UDP-glucose 4-epimerase</fullName>
    </submittedName>
</protein>
<dbReference type="RefSeq" id="WP_057027024.1">
    <property type="nucleotide sequence ID" value="NZ_CP104173.1"/>
</dbReference>
<comment type="similarity">
    <text evidence="1">Belongs to the NAD(P)-dependent epimerase/dehydratase family.</text>
</comment>
<evidence type="ECO:0000256" key="2">
    <source>
        <dbReference type="ARBA" id="ARBA00023002"/>
    </source>
</evidence>
<dbReference type="InterPro" id="IPR001509">
    <property type="entry name" value="Epimerase_deHydtase"/>
</dbReference>
<sequence>MPRILMTGASGGIGTSLRKLLPPIYPDLLLSDIKPPADLGPDEKFKAADLADLAQCEAICEGVDGILHFGGYSVEGTWDQILQANIIGGYNLFEAAYRKGVKRVVFASSNHAVGFYPRHHKIGTDVTPRPDGRYGVSKVFGEAVGALYADKHGMKVTCLRIGNFGDMPLDKRRLSIWLKPDDLVQLCRIGLEHPDIHFEIFYGASFNERAWWDNHRAYEFGYRPTGRAEDFREHAMAEQAKLKPDPVGDYFQGGTFCSMEFDADPDRVIDWNKR</sequence>
<dbReference type="GeneID" id="93175918"/>
<dbReference type="OrthoDB" id="8770295at2"/>
<gene>
    <name evidence="4" type="ORF">AOQ72_14455</name>
</gene>
<dbReference type="AlphaFoldDB" id="A0A0R3CS31"/>
<evidence type="ECO:0000256" key="1">
    <source>
        <dbReference type="ARBA" id="ARBA00007637"/>
    </source>
</evidence>
<dbReference type="SUPFAM" id="SSF51735">
    <property type="entry name" value="NAD(P)-binding Rossmann-fold domains"/>
    <property type="match status" value="1"/>
</dbReference>
<organism evidence="4 5">
    <name type="scientific">Bradyrhizobium yuanmingense</name>
    <dbReference type="NCBI Taxonomy" id="108015"/>
    <lineage>
        <taxon>Bacteria</taxon>
        <taxon>Pseudomonadati</taxon>
        <taxon>Pseudomonadota</taxon>
        <taxon>Alphaproteobacteria</taxon>
        <taxon>Hyphomicrobiales</taxon>
        <taxon>Nitrobacteraceae</taxon>
        <taxon>Bradyrhizobium</taxon>
    </lineage>
</organism>
<dbReference type="GO" id="GO:0016491">
    <property type="term" value="F:oxidoreductase activity"/>
    <property type="evidence" value="ECO:0007669"/>
    <property type="project" value="UniProtKB-KW"/>
</dbReference>
<name>A0A0R3CS31_9BRAD</name>
<accession>A0A0R3CS31</accession>
<keyword evidence="3" id="KW-0520">NAD</keyword>